<gene>
    <name evidence="15" type="ORF">I7X43_05890</name>
</gene>
<evidence type="ECO:0000313" key="16">
    <source>
        <dbReference type="Proteomes" id="UP000620139"/>
    </source>
</evidence>
<evidence type="ECO:0000256" key="6">
    <source>
        <dbReference type="ARBA" id="ARBA00022692"/>
    </source>
</evidence>
<dbReference type="CDD" id="cd00130">
    <property type="entry name" value="PAS"/>
    <property type="match status" value="1"/>
</dbReference>
<keyword evidence="9" id="KW-0067">ATP-binding</keyword>
<dbReference type="Proteomes" id="UP000620139">
    <property type="component" value="Unassembled WGS sequence"/>
</dbReference>
<evidence type="ECO:0000256" key="12">
    <source>
        <dbReference type="ARBA" id="ARBA00023136"/>
    </source>
</evidence>
<evidence type="ECO:0000256" key="1">
    <source>
        <dbReference type="ARBA" id="ARBA00000085"/>
    </source>
</evidence>
<keyword evidence="12 13" id="KW-0472">Membrane</keyword>
<dbReference type="InterPro" id="IPR000014">
    <property type="entry name" value="PAS"/>
</dbReference>
<keyword evidence="4" id="KW-0597">Phosphoprotein</keyword>
<dbReference type="SUPFAM" id="SSF55874">
    <property type="entry name" value="ATPase domain of HSP90 chaperone/DNA topoisomerase II/histidine kinase"/>
    <property type="match status" value="1"/>
</dbReference>
<dbReference type="PRINTS" id="PR00344">
    <property type="entry name" value="BCTRLSENSOR"/>
</dbReference>
<dbReference type="SUPFAM" id="SSF47384">
    <property type="entry name" value="Homodimeric domain of signal transducing histidine kinase"/>
    <property type="match status" value="1"/>
</dbReference>
<dbReference type="SUPFAM" id="SSF55785">
    <property type="entry name" value="PYP-like sensor domain (PAS domain)"/>
    <property type="match status" value="1"/>
</dbReference>
<evidence type="ECO:0000256" key="4">
    <source>
        <dbReference type="ARBA" id="ARBA00022553"/>
    </source>
</evidence>
<dbReference type="InterPro" id="IPR004358">
    <property type="entry name" value="Sig_transdc_His_kin-like_C"/>
</dbReference>
<keyword evidence="5" id="KW-0808">Transferase</keyword>
<dbReference type="PROSITE" id="PS50109">
    <property type="entry name" value="HIS_KIN"/>
    <property type="match status" value="1"/>
</dbReference>
<dbReference type="InterPro" id="IPR050351">
    <property type="entry name" value="BphY/WalK/GraS-like"/>
</dbReference>
<dbReference type="SMART" id="SM00387">
    <property type="entry name" value="HATPase_c"/>
    <property type="match status" value="1"/>
</dbReference>
<reference evidence="15" key="1">
    <citation type="submission" date="2020-12" db="EMBL/GenBank/DDBJ databases">
        <title>The genome sequence of Inhella sp. 4Y17.</title>
        <authorList>
            <person name="Liu Y."/>
        </authorList>
    </citation>
    <scope>NUCLEOTIDE SEQUENCE</scope>
    <source>
        <strain evidence="15">4Y10</strain>
    </source>
</reference>
<comment type="subcellular location">
    <subcellularLocation>
        <location evidence="2">Membrane</location>
        <topology evidence="2">Multi-pass membrane protein</topology>
    </subcellularLocation>
</comment>
<dbReference type="Pfam" id="PF00512">
    <property type="entry name" value="HisKA"/>
    <property type="match status" value="1"/>
</dbReference>
<evidence type="ECO:0000256" key="3">
    <source>
        <dbReference type="ARBA" id="ARBA00012438"/>
    </source>
</evidence>
<feature type="domain" description="Histidine kinase" evidence="14">
    <location>
        <begin position="348"/>
        <end position="569"/>
    </location>
</feature>
<evidence type="ECO:0000256" key="5">
    <source>
        <dbReference type="ARBA" id="ARBA00022679"/>
    </source>
</evidence>
<dbReference type="EMBL" id="JAEDAL010000002">
    <property type="protein sequence ID" value="MBH9552380.1"/>
    <property type="molecule type" value="Genomic_DNA"/>
</dbReference>
<evidence type="ECO:0000256" key="2">
    <source>
        <dbReference type="ARBA" id="ARBA00004141"/>
    </source>
</evidence>
<protein>
    <recommendedName>
        <fullName evidence="3">histidine kinase</fullName>
        <ecNumber evidence="3">2.7.13.3</ecNumber>
    </recommendedName>
</protein>
<evidence type="ECO:0000256" key="13">
    <source>
        <dbReference type="SAM" id="Phobius"/>
    </source>
</evidence>
<evidence type="ECO:0000256" key="7">
    <source>
        <dbReference type="ARBA" id="ARBA00022741"/>
    </source>
</evidence>
<accession>A0A931NDM0</accession>
<dbReference type="GO" id="GO:0007234">
    <property type="term" value="P:osmosensory signaling via phosphorelay pathway"/>
    <property type="evidence" value="ECO:0007669"/>
    <property type="project" value="TreeGrafter"/>
</dbReference>
<dbReference type="GO" id="GO:0000156">
    <property type="term" value="F:phosphorelay response regulator activity"/>
    <property type="evidence" value="ECO:0007669"/>
    <property type="project" value="TreeGrafter"/>
</dbReference>
<keyword evidence="11" id="KW-0902">Two-component regulatory system</keyword>
<keyword evidence="8" id="KW-0418">Kinase</keyword>
<dbReference type="InterPro" id="IPR036097">
    <property type="entry name" value="HisK_dim/P_sf"/>
</dbReference>
<name>A0A931NDM0_9BURK</name>
<dbReference type="Pfam" id="PF25323">
    <property type="entry name" value="6TM_PilS"/>
    <property type="match status" value="1"/>
</dbReference>
<dbReference type="CDD" id="cd00082">
    <property type="entry name" value="HisKA"/>
    <property type="match status" value="1"/>
</dbReference>
<dbReference type="InterPro" id="IPR003594">
    <property type="entry name" value="HATPase_dom"/>
</dbReference>
<dbReference type="Pfam" id="PF02518">
    <property type="entry name" value="HATPase_c"/>
    <property type="match status" value="1"/>
</dbReference>
<keyword evidence="10 13" id="KW-1133">Transmembrane helix</keyword>
<evidence type="ECO:0000313" key="15">
    <source>
        <dbReference type="EMBL" id="MBH9552380.1"/>
    </source>
</evidence>
<proteinExistence type="predicted"/>
<dbReference type="PANTHER" id="PTHR42878:SF7">
    <property type="entry name" value="SENSOR HISTIDINE KINASE GLRK"/>
    <property type="match status" value="1"/>
</dbReference>
<dbReference type="GO" id="GO:0000155">
    <property type="term" value="F:phosphorelay sensor kinase activity"/>
    <property type="evidence" value="ECO:0007669"/>
    <property type="project" value="InterPro"/>
</dbReference>
<evidence type="ECO:0000256" key="8">
    <source>
        <dbReference type="ARBA" id="ARBA00022777"/>
    </source>
</evidence>
<evidence type="ECO:0000256" key="11">
    <source>
        <dbReference type="ARBA" id="ARBA00023012"/>
    </source>
</evidence>
<dbReference type="EC" id="2.7.13.3" evidence="3"/>
<dbReference type="SMART" id="SM00388">
    <property type="entry name" value="HisKA"/>
    <property type="match status" value="1"/>
</dbReference>
<dbReference type="Gene3D" id="3.30.565.10">
    <property type="entry name" value="Histidine kinase-like ATPase, C-terminal domain"/>
    <property type="match status" value="1"/>
</dbReference>
<keyword evidence="6 13" id="KW-0812">Transmembrane</keyword>
<keyword evidence="16" id="KW-1185">Reference proteome</keyword>
<sequence length="572" mass="61013">MTWGAPLDHDSGLDSRWDVRPEPNDPEGAFRRLFTTFMAARAALGCVLLLAVLSGVWLNRGLPPAVIATCGLYAVWVLWVALWPPLREGVASSALRSLRSRHWWGSIGADVVAFTVLQPAFAEGGLPVAALYVLPILSAGVLSTRRLAVGTAAMATLGLLGGLLWADLAGRDNAQSFLQAGLAGSGYFAVSLLASEMAQRLAREQRSARGSLALARQQAALNQLVIDEMQEGVLVLDAHWRVLAANPAARALLGEVDPAPAPPFELTAKPAWQGLVEAAQDTFEGSFAARDVALNFAQAPPRALRVRGRLSASAEGGSSCVLLLEDRATLMARMRQERMAAMGRMSAGVAHEIRNPLAAISQANALLAEDLADPGAQRLTGLVSANVARLKRIVDDVMVLAAAPDATVPVLDLGNLAAEVAQEWAQTQGLTVGVSLRLTRPDQPVKGRFDSEHWRRVLVNLLDNAWRHAQEAALDGQGRAGAWIGLAVEPVSAGGAARIRVFNPGPPIRPEVERYLFEPFYSTRSRGSGLGLHICRELCERYGAAIRYQAAVWQGVAGNAFDVVLPPDNATP</sequence>
<dbReference type="InterPro" id="IPR005467">
    <property type="entry name" value="His_kinase_dom"/>
</dbReference>
<keyword evidence="7" id="KW-0547">Nucleotide-binding</keyword>
<dbReference type="GO" id="GO:0030295">
    <property type="term" value="F:protein kinase activator activity"/>
    <property type="evidence" value="ECO:0007669"/>
    <property type="project" value="TreeGrafter"/>
</dbReference>
<feature type="transmembrane region" description="Helical" evidence="13">
    <location>
        <begin position="38"/>
        <end position="58"/>
    </location>
</feature>
<dbReference type="Gene3D" id="1.10.287.130">
    <property type="match status" value="1"/>
</dbReference>
<dbReference type="AlphaFoldDB" id="A0A931NDM0"/>
<organism evidence="15 16">
    <name type="scientific">Inhella gelatinilytica</name>
    <dbReference type="NCBI Taxonomy" id="2795030"/>
    <lineage>
        <taxon>Bacteria</taxon>
        <taxon>Pseudomonadati</taxon>
        <taxon>Pseudomonadota</taxon>
        <taxon>Betaproteobacteria</taxon>
        <taxon>Burkholderiales</taxon>
        <taxon>Sphaerotilaceae</taxon>
        <taxon>Inhella</taxon>
    </lineage>
</organism>
<dbReference type="GO" id="GO:0016020">
    <property type="term" value="C:membrane"/>
    <property type="evidence" value="ECO:0007669"/>
    <property type="project" value="UniProtKB-SubCell"/>
</dbReference>
<feature type="transmembrane region" description="Helical" evidence="13">
    <location>
        <begin position="64"/>
        <end position="82"/>
    </location>
</feature>
<dbReference type="InterPro" id="IPR035965">
    <property type="entry name" value="PAS-like_dom_sf"/>
</dbReference>
<evidence type="ECO:0000259" key="14">
    <source>
        <dbReference type="PROSITE" id="PS50109"/>
    </source>
</evidence>
<feature type="transmembrane region" description="Helical" evidence="13">
    <location>
        <begin position="126"/>
        <end position="142"/>
    </location>
</feature>
<dbReference type="InterPro" id="IPR036890">
    <property type="entry name" value="HATPase_C_sf"/>
</dbReference>
<evidence type="ECO:0000256" key="9">
    <source>
        <dbReference type="ARBA" id="ARBA00022840"/>
    </source>
</evidence>
<comment type="caution">
    <text evidence="15">The sequence shown here is derived from an EMBL/GenBank/DDBJ whole genome shotgun (WGS) entry which is preliminary data.</text>
</comment>
<feature type="transmembrane region" description="Helical" evidence="13">
    <location>
        <begin position="147"/>
        <end position="165"/>
    </location>
</feature>
<evidence type="ECO:0000256" key="10">
    <source>
        <dbReference type="ARBA" id="ARBA00022989"/>
    </source>
</evidence>
<dbReference type="PANTHER" id="PTHR42878">
    <property type="entry name" value="TWO-COMPONENT HISTIDINE KINASE"/>
    <property type="match status" value="1"/>
</dbReference>
<dbReference type="GO" id="GO:0005524">
    <property type="term" value="F:ATP binding"/>
    <property type="evidence" value="ECO:0007669"/>
    <property type="project" value="UniProtKB-KW"/>
</dbReference>
<dbReference type="Pfam" id="PF13188">
    <property type="entry name" value="PAS_8"/>
    <property type="match status" value="1"/>
</dbReference>
<dbReference type="InterPro" id="IPR003661">
    <property type="entry name" value="HisK_dim/P_dom"/>
</dbReference>
<comment type="catalytic activity">
    <reaction evidence="1">
        <text>ATP + protein L-histidine = ADP + protein N-phospho-L-histidine.</text>
        <dbReference type="EC" id="2.7.13.3"/>
    </reaction>
</comment>
<dbReference type="Gene3D" id="3.30.450.20">
    <property type="entry name" value="PAS domain"/>
    <property type="match status" value="1"/>
</dbReference>
<dbReference type="CDD" id="cd00075">
    <property type="entry name" value="HATPase"/>
    <property type="match status" value="1"/>
</dbReference>